<name>A0A317EBP1_9PROT</name>
<dbReference type="InterPro" id="IPR014748">
    <property type="entry name" value="Enoyl-CoA_hydra_C"/>
</dbReference>
<evidence type="ECO:0000256" key="1">
    <source>
        <dbReference type="ARBA" id="ARBA00005254"/>
    </source>
</evidence>
<organism evidence="2 3">
    <name type="scientific">Zavarzinia aquatilis</name>
    <dbReference type="NCBI Taxonomy" id="2211142"/>
    <lineage>
        <taxon>Bacteria</taxon>
        <taxon>Pseudomonadati</taxon>
        <taxon>Pseudomonadota</taxon>
        <taxon>Alphaproteobacteria</taxon>
        <taxon>Rhodospirillales</taxon>
        <taxon>Zavarziniaceae</taxon>
        <taxon>Zavarzinia</taxon>
    </lineage>
</organism>
<protein>
    <submittedName>
        <fullName evidence="2">Enoyl-CoA hydratase</fullName>
    </submittedName>
</protein>
<evidence type="ECO:0000313" key="3">
    <source>
        <dbReference type="Proteomes" id="UP000245461"/>
    </source>
</evidence>
<dbReference type="NCBIfam" id="NF005126">
    <property type="entry name" value="PRK06563.1"/>
    <property type="match status" value="1"/>
</dbReference>
<dbReference type="AlphaFoldDB" id="A0A317EBP1"/>
<comment type="caution">
    <text evidence="2">The sequence shown here is derived from an EMBL/GenBank/DDBJ whole genome shotgun (WGS) entry which is preliminary data.</text>
</comment>
<keyword evidence="3" id="KW-1185">Reference proteome</keyword>
<evidence type="ECO:0000313" key="2">
    <source>
        <dbReference type="EMBL" id="PWR24151.1"/>
    </source>
</evidence>
<dbReference type="InterPro" id="IPR001753">
    <property type="entry name" value="Enoyl-CoA_hydra/iso"/>
</dbReference>
<dbReference type="InterPro" id="IPR029045">
    <property type="entry name" value="ClpP/crotonase-like_dom_sf"/>
</dbReference>
<dbReference type="RefSeq" id="WP_109904694.1">
    <property type="nucleotide sequence ID" value="NZ_QGLE01000004.1"/>
</dbReference>
<accession>A0A317EBP1</accession>
<sequence>MSDNGRIVTSVEGHILKIGISRPEKKNSFTPEMMAGLAEALDRLENDPELRVGIVHGDAGNFTAGLDLMKFVPIMAGEQPAPVFSGIDPLQLKARCTKPLVAAVSGLVFTVGIEIMLACDIVIAGDDCMFTQVEVARGIMVSGGGTVRWLQNAGWGNAMQYLLTGDKFDAATAYRIGIVQKVVPAAEVMASALDVASRIAANAPLAVRETKRSSLRYLQTGEAAAFDALDATQAQLAKSADALEGAMAMMQKRPPAFTGQ</sequence>
<dbReference type="Gene3D" id="3.90.226.10">
    <property type="entry name" value="2-enoyl-CoA Hydratase, Chain A, domain 1"/>
    <property type="match status" value="1"/>
</dbReference>
<dbReference type="CDD" id="cd06558">
    <property type="entry name" value="crotonase-like"/>
    <property type="match status" value="1"/>
</dbReference>
<dbReference type="EMBL" id="QGLE01000004">
    <property type="protein sequence ID" value="PWR24151.1"/>
    <property type="molecule type" value="Genomic_DNA"/>
</dbReference>
<reference evidence="2 3" key="1">
    <citation type="submission" date="2018-05" db="EMBL/GenBank/DDBJ databases">
        <title>Zavarzinia sp. HR-AS.</title>
        <authorList>
            <person name="Lee Y."/>
            <person name="Jeon C.O."/>
        </authorList>
    </citation>
    <scope>NUCLEOTIDE SEQUENCE [LARGE SCALE GENOMIC DNA]</scope>
    <source>
        <strain evidence="2 3">HR-AS</strain>
    </source>
</reference>
<dbReference type="PANTHER" id="PTHR43802">
    <property type="entry name" value="ENOYL-COA HYDRATASE"/>
    <property type="match status" value="1"/>
</dbReference>
<gene>
    <name evidence="2" type="ORF">DKG74_08490</name>
</gene>
<dbReference type="GO" id="GO:0003824">
    <property type="term" value="F:catalytic activity"/>
    <property type="evidence" value="ECO:0007669"/>
    <property type="project" value="UniProtKB-ARBA"/>
</dbReference>
<comment type="similarity">
    <text evidence="1">Belongs to the enoyl-CoA hydratase/isomerase family.</text>
</comment>
<dbReference type="OrthoDB" id="7957667at2"/>
<dbReference type="PANTHER" id="PTHR43802:SF1">
    <property type="entry name" value="IP11341P-RELATED"/>
    <property type="match status" value="1"/>
</dbReference>
<dbReference type="Proteomes" id="UP000245461">
    <property type="component" value="Unassembled WGS sequence"/>
</dbReference>
<dbReference type="Pfam" id="PF00378">
    <property type="entry name" value="ECH_1"/>
    <property type="match status" value="1"/>
</dbReference>
<dbReference type="Gene3D" id="1.10.12.10">
    <property type="entry name" value="Lyase 2-enoyl-coa Hydratase, Chain A, domain 2"/>
    <property type="match status" value="1"/>
</dbReference>
<proteinExistence type="inferred from homology"/>
<dbReference type="SUPFAM" id="SSF52096">
    <property type="entry name" value="ClpP/crotonase"/>
    <property type="match status" value="1"/>
</dbReference>